<evidence type="ECO:0000313" key="4">
    <source>
        <dbReference type="Proteomes" id="UP000028042"/>
    </source>
</evidence>
<evidence type="ECO:0000313" key="3">
    <source>
        <dbReference type="EMBL" id="KRU10988.1"/>
    </source>
</evidence>
<dbReference type="PATRIC" id="fig|1262449.3.peg.1398"/>
<dbReference type="EMBL" id="JPGY02000001">
    <property type="protein sequence ID" value="KRU10988.1"/>
    <property type="molecule type" value="Genomic_DNA"/>
</dbReference>
<organism evidence="2 5">
    <name type="scientific">Clostridium pasteurianum DSM 525 = ATCC 6013</name>
    <dbReference type="NCBI Taxonomy" id="1262449"/>
    <lineage>
        <taxon>Bacteria</taxon>
        <taxon>Bacillati</taxon>
        <taxon>Bacillota</taxon>
        <taxon>Clostridia</taxon>
        <taxon>Eubacteriales</taxon>
        <taxon>Clostridiaceae</taxon>
        <taxon>Clostridium</taxon>
    </lineage>
</organism>
<evidence type="ECO:0000313" key="5">
    <source>
        <dbReference type="Proteomes" id="UP000030905"/>
    </source>
</evidence>
<gene>
    <name evidence="2" type="ORF">CLPA_c29500</name>
    <name evidence="3" type="ORF">CP6013_00235</name>
</gene>
<dbReference type="KEGG" id="cpat:CLPA_c29500"/>
<reference evidence="3 4" key="3">
    <citation type="journal article" name="Genome Announc.">
        <title>Improved Draft Genome Sequence of Clostridium pasteurianum Strain ATCC 6013 (DSM 525) Using a Hybrid Next-Generation Sequencing Approach.</title>
        <authorList>
            <person name="Pyne M.E."/>
            <person name="Utturkar S."/>
            <person name="Brown S.D."/>
            <person name="Moo-Young M."/>
            <person name="Chung D.A."/>
            <person name="Chou C.P."/>
        </authorList>
    </citation>
    <scope>NUCLEOTIDE SEQUENCE [LARGE SCALE GENOMIC DNA]</scope>
    <source>
        <strain evidence="3 4">ATCC 6013</strain>
    </source>
</reference>
<accession>A0A0H3J509</accession>
<name>A0A0H3J509_CLOPA</name>
<evidence type="ECO:0000259" key="1">
    <source>
        <dbReference type="Pfam" id="PF25250"/>
    </source>
</evidence>
<dbReference type="AlphaFoldDB" id="A0A0H3J509"/>
<evidence type="ECO:0000313" key="2">
    <source>
        <dbReference type="EMBL" id="AJA53004.1"/>
    </source>
</evidence>
<dbReference type="GeneID" id="93075072"/>
<feature type="domain" description="DUF7852" evidence="1">
    <location>
        <begin position="9"/>
        <end position="59"/>
    </location>
</feature>
<dbReference type="InterPro" id="IPR057174">
    <property type="entry name" value="DUF7852"/>
</dbReference>
<reference evidence="2 5" key="1">
    <citation type="journal article" date="2015" name="Genome Announc.">
        <title>Complete Genome Sequence of the Nitrogen-Fixing and Solvent-Producing Clostridium pasteurianum DSM 525.</title>
        <authorList>
            <person name="Poehlein A."/>
            <person name="Grosse-Honebrink A."/>
            <person name="Zhang Y."/>
            <person name="Minton N.P."/>
            <person name="Daniel R."/>
        </authorList>
    </citation>
    <scope>NUCLEOTIDE SEQUENCE [LARGE SCALE GENOMIC DNA]</scope>
    <source>
        <strain evidence="2">DSM 525</strain>
        <strain evidence="5">DSM 525 / ATCC 6013</strain>
    </source>
</reference>
<dbReference type="KEGG" id="cpae:CPAST_c29500"/>
<keyword evidence="5" id="KW-1185">Reference proteome</keyword>
<dbReference type="EMBL" id="CP009268">
    <property type="protein sequence ID" value="AJA53004.1"/>
    <property type="molecule type" value="Genomic_DNA"/>
</dbReference>
<protein>
    <recommendedName>
        <fullName evidence="1">DUF7852 domain-containing protein</fullName>
    </recommendedName>
</protein>
<dbReference type="Pfam" id="PF25250">
    <property type="entry name" value="DUF7852"/>
    <property type="match status" value="1"/>
</dbReference>
<proteinExistence type="predicted"/>
<reference evidence="3" key="2">
    <citation type="submission" date="2015-10" db="EMBL/GenBank/DDBJ databases">
        <title>Improved Draft Genome Sequence of Clostridium pasteurianum Strain ATCC 6013 (DSM 525) Using a Hybrid Next-Generation Sequencing Approach.</title>
        <authorList>
            <person name="Pyne M.E."/>
            <person name="Utturkar S.M."/>
            <person name="Brown S.D."/>
            <person name="Moo-Young M."/>
            <person name="Chung D.A."/>
            <person name="Chou P.C."/>
        </authorList>
    </citation>
    <scope>NUCLEOTIDE SEQUENCE</scope>
    <source>
        <strain evidence="3">ATCC 6013</strain>
    </source>
</reference>
<dbReference type="RefSeq" id="WP_003443315.1">
    <property type="nucleotide sequence ID" value="NZ_ANZB01000003.1"/>
</dbReference>
<sequence length="205" mass="23636">MKNYIKHMDTSLIPIKVPIIISSTKVYINVENKVTLDSYATAIKHITRKVFLKKYILISKSKKLFLRGSIRKSITYSEPIYKNGDKIEGKIKNKTIYVPFNCVTDVDYIVNPEIQKRSLSTLVTISKSGTKKKILSESYNEVAPIYCEIVDANFKELNIKEDIEPYINNSPNIHIFKTITQQTTICLTIRLIQNQEIFINNITKL</sequence>
<dbReference type="eggNOG" id="ENOG502ZA1R">
    <property type="taxonomic scope" value="Bacteria"/>
</dbReference>
<dbReference type="Proteomes" id="UP000030905">
    <property type="component" value="Chromosome"/>
</dbReference>
<dbReference type="Proteomes" id="UP000028042">
    <property type="component" value="Unassembled WGS sequence"/>
</dbReference>